<feature type="region of interest" description="Disordered" evidence="1">
    <location>
        <begin position="1"/>
        <end position="29"/>
    </location>
</feature>
<name>X0YLU9_9ZZZZ</name>
<evidence type="ECO:0000313" key="2">
    <source>
        <dbReference type="EMBL" id="GAG49463.1"/>
    </source>
</evidence>
<reference evidence="2" key="1">
    <citation type="journal article" date="2014" name="Front. Microbiol.">
        <title>High frequency of phylogenetically diverse reductive dehalogenase-homologous genes in deep subseafloor sedimentary metagenomes.</title>
        <authorList>
            <person name="Kawai M."/>
            <person name="Futagami T."/>
            <person name="Toyoda A."/>
            <person name="Takaki Y."/>
            <person name="Nishi S."/>
            <person name="Hori S."/>
            <person name="Arai W."/>
            <person name="Tsubouchi T."/>
            <person name="Morono Y."/>
            <person name="Uchiyama I."/>
            <person name="Ito T."/>
            <person name="Fujiyama A."/>
            <person name="Inagaki F."/>
            <person name="Takami H."/>
        </authorList>
    </citation>
    <scope>NUCLEOTIDE SEQUENCE</scope>
    <source>
        <strain evidence="2">Expedition CK06-06</strain>
    </source>
</reference>
<gene>
    <name evidence="2" type="ORF">S01H1_77197</name>
</gene>
<dbReference type="AlphaFoldDB" id="X0YLU9"/>
<protein>
    <submittedName>
        <fullName evidence="2">Uncharacterized protein</fullName>
    </submittedName>
</protein>
<dbReference type="EMBL" id="BARS01051870">
    <property type="protein sequence ID" value="GAG49463.1"/>
    <property type="molecule type" value="Genomic_DNA"/>
</dbReference>
<feature type="non-terminal residue" evidence="2">
    <location>
        <position position="72"/>
    </location>
</feature>
<accession>X0YLU9</accession>
<comment type="caution">
    <text evidence="2">The sequence shown here is derived from an EMBL/GenBank/DDBJ whole genome shotgun (WGS) entry which is preliminary data.</text>
</comment>
<organism evidence="2">
    <name type="scientific">marine sediment metagenome</name>
    <dbReference type="NCBI Taxonomy" id="412755"/>
    <lineage>
        <taxon>unclassified sequences</taxon>
        <taxon>metagenomes</taxon>
        <taxon>ecological metagenomes</taxon>
    </lineage>
</organism>
<evidence type="ECO:0000256" key="1">
    <source>
        <dbReference type="SAM" id="MobiDB-lite"/>
    </source>
</evidence>
<proteinExistence type="predicted"/>
<sequence>MAEIGENSVGPGRNSTEPEPAGKKGEISNGVGIVQTRTIRIVEPDKPLELDCGKKLSPINVAYEAYGELNEA</sequence>